<comment type="caution">
    <text evidence="1">The sequence shown here is derived from an EMBL/GenBank/DDBJ whole genome shotgun (WGS) entry which is preliminary data.</text>
</comment>
<dbReference type="EMBL" id="AWET01000008">
    <property type="protein sequence ID" value="ERK03648.1"/>
    <property type="molecule type" value="Genomic_DNA"/>
</dbReference>
<keyword evidence="2" id="KW-1185">Reference proteome</keyword>
<sequence length="117" mass="13232">MNRASERQIPGCSILLHPGISDIQDLVRTSKVCRCDPRTRRNRFHLHKKRCACTPRVGYFKGALVGYHRTPLVGCVYRSLVGCNIIPFTNNYNSSNSRYFNLSKTVADTKRSATVLS</sequence>
<organism evidence="1 2">
    <name type="scientific">Hoylesella pleuritidis F0068</name>
    <dbReference type="NCBI Taxonomy" id="1081904"/>
    <lineage>
        <taxon>Bacteria</taxon>
        <taxon>Pseudomonadati</taxon>
        <taxon>Bacteroidota</taxon>
        <taxon>Bacteroidia</taxon>
        <taxon>Bacteroidales</taxon>
        <taxon>Prevotellaceae</taxon>
        <taxon>Hoylesella</taxon>
    </lineage>
</organism>
<gene>
    <name evidence="1" type="ORF">HMPREF1218_0252</name>
</gene>
<evidence type="ECO:0000313" key="2">
    <source>
        <dbReference type="Proteomes" id="UP000016600"/>
    </source>
</evidence>
<proteinExistence type="predicted"/>
<dbReference type="AlphaFoldDB" id="U2LGQ8"/>
<reference evidence="1 2" key="1">
    <citation type="submission" date="2013-08" db="EMBL/GenBank/DDBJ databases">
        <authorList>
            <person name="Durkin A.S."/>
            <person name="Haft D.R."/>
            <person name="McCorrison J."/>
            <person name="Torralba M."/>
            <person name="Gillis M."/>
            <person name="Haft D.H."/>
            <person name="Methe B."/>
            <person name="Sutton G."/>
            <person name="Nelson K.E."/>
        </authorList>
    </citation>
    <scope>NUCLEOTIDE SEQUENCE [LARGE SCALE GENOMIC DNA]</scope>
    <source>
        <strain evidence="1 2">F0068</strain>
    </source>
</reference>
<accession>U2LGQ8</accession>
<evidence type="ECO:0000313" key="1">
    <source>
        <dbReference type="EMBL" id="ERK03648.1"/>
    </source>
</evidence>
<dbReference type="Proteomes" id="UP000016600">
    <property type="component" value="Unassembled WGS sequence"/>
</dbReference>
<dbReference type="PATRIC" id="fig|1081904.3.peg.690"/>
<protein>
    <submittedName>
        <fullName evidence="1">Uncharacterized protein</fullName>
    </submittedName>
</protein>
<name>U2LGQ8_9BACT</name>